<reference evidence="1 2" key="1">
    <citation type="submission" date="2021-05" db="EMBL/GenBank/DDBJ databases">
        <title>Culturable bacteria isolated from Daya Bay.</title>
        <authorList>
            <person name="Zheng W."/>
            <person name="Yu S."/>
            <person name="Huang Y."/>
        </authorList>
    </citation>
    <scope>NUCLEOTIDE SEQUENCE [LARGE SCALE GENOMIC DNA]</scope>
    <source>
        <strain evidence="1 2">DP4N28-5</strain>
    </source>
</reference>
<gene>
    <name evidence="1" type="ORF">KJP28_10670</name>
</gene>
<dbReference type="EMBL" id="JAHUZE010000002">
    <property type="protein sequence ID" value="MBV7379391.1"/>
    <property type="molecule type" value="Genomic_DNA"/>
</dbReference>
<dbReference type="Proteomes" id="UP000756530">
    <property type="component" value="Unassembled WGS sequence"/>
</dbReference>
<evidence type="ECO:0000313" key="1">
    <source>
        <dbReference type="EMBL" id="MBV7379391.1"/>
    </source>
</evidence>
<organism evidence="1 2">
    <name type="scientific">Maritimibacter dapengensis</name>
    <dbReference type="NCBI Taxonomy" id="2836868"/>
    <lineage>
        <taxon>Bacteria</taxon>
        <taxon>Pseudomonadati</taxon>
        <taxon>Pseudomonadota</taxon>
        <taxon>Alphaproteobacteria</taxon>
        <taxon>Rhodobacterales</taxon>
        <taxon>Roseobacteraceae</taxon>
        <taxon>Maritimibacter</taxon>
    </lineage>
</organism>
<evidence type="ECO:0000313" key="2">
    <source>
        <dbReference type="Proteomes" id="UP000756530"/>
    </source>
</evidence>
<dbReference type="Pfam" id="PF11150">
    <property type="entry name" value="DUF2927"/>
    <property type="match status" value="1"/>
</dbReference>
<protein>
    <submittedName>
        <fullName evidence="1">DUF2927 domain-containing protein</fullName>
    </submittedName>
</protein>
<keyword evidence="2" id="KW-1185">Reference proteome</keyword>
<sequence length="418" mass="44970">MKAFTSGRISAPARPNSQIAADFLDLSFELESGRTLPVLSRFEGPITLRLTGRAPAILDNDLTQLVARLNTEAGIDITRVASSSSNASITLEVISRNALQRLVPGAACFVAPNVSSWSEYKAARRSPQTDWTKLTQRTRMAVFMPGDVAPQEMRDCLHEEIAQALGPVNDLYRLSDSVFNDDNFHTVLTGFDMLILRAYYAPELKSGMTRSEVAAKLPRLLARLNPAGGSGAPAPASPTPHAWKEAIEMALGGNATTGQRRAAARHAVDIARAMDWRDTRLAFSLFALGRLSLGVNSDIALASFREAEAIYQGLPGNELQAAHMGVQLAAHALSLGNANTALRIVDEHLPPVQAAQNAALLATLLMIKAEAMDLQGRDVEAQLVRLDSLGWARYGFGSDIEVGARLLEIAAISPNNRG</sequence>
<name>A0ABS6T4C6_9RHOB</name>
<dbReference type="InterPro" id="IPR021323">
    <property type="entry name" value="DUF2927"/>
</dbReference>
<comment type="caution">
    <text evidence="1">The sequence shown here is derived from an EMBL/GenBank/DDBJ whole genome shotgun (WGS) entry which is preliminary data.</text>
</comment>
<accession>A0ABS6T4C6</accession>
<proteinExistence type="predicted"/>